<evidence type="ECO:0000256" key="11">
    <source>
        <dbReference type="ARBA" id="ARBA00048823"/>
    </source>
</evidence>
<comment type="caution">
    <text evidence="17">The sequence shown here is derived from an EMBL/GenBank/DDBJ whole genome shotgun (WGS) entry which is preliminary data.</text>
</comment>
<keyword evidence="15" id="KW-0175">Coiled coil</keyword>
<dbReference type="GO" id="GO:0005524">
    <property type="term" value="F:ATP binding"/>
    <property type="evidence" value="ECO:0007669"/>
    <property type="project" value="UniProtKB-UniRule"/>
</dbReference>
<evidence type="ECO:0000256" key="15">
    <source>
        <dbReference type="SAM" id="Coils"/>
    </source>
</evidence>
<dbReference type="HAMAP" id="MF_00176">
    <property type="entry name" value="Ser_tRNA_synth_type1"/>
    <property type="match status" value="1"/>
</dbReference>
<comment type="catalytic activity">
    <reaction evidence="11 12">
        <text>tRNA(Ser) + L-serine + ATP = L-seryl-tRNA(Ser) + AMP + diphosphate + H(+)</text>
        <dbReference type="Rhea" id="RHEA:12292"/>
        <dbReference type="Rhea" id="RHEA-COMP:9669"/>
        <dbReference type="Rhea" id="RHEA-COMP:9703"/>
        <dbReference type="ChEBI" id="CHEBI:15378"/>
        <dbReference type="ChEBI" id="CHEBI:30616"/>
        <dbReference type="ChEBI" id="CHEBI:33019"/>
        <dbReference type="ChEBI" id="CHEBI:33384"/>
        <dbReference type="ChEBI" id="CHEBI:78442"/>
        <dbReference type="ChEBI" id="CHEBI:78533"/>
        <dbReference type="ChEBI" id="CHEBI:456215"/>
        <dbReference type="EC" id="6.1.1.11"/>
    </reaction>
</comment>
<dbReference type="SUPFAM" id="SSF55681">
    <property type="entry name" value="Class II aaRS and biotin synthetases"/>
    <property type="match status" value="1"/>
</dbReference>
<dbReference type="GO" id="GO:0005737">
    <property type="term" value="C:cytoplasm"/>
    <property type="evidence" value="ECO:0007669"/>
    <property type="project" value="UniProtKB-SubCell"/>
</dbReference>
<evidence type="ECO:0000256" key="10">
    <source>
        <dbReference type="ARBA" id="ARBA00047929"/>
    </source>
</evidence>
<comment type="subunit">
    <text evidence="12">Homodimer. The tRNA molecule binds across the dimer.</text>
</comment>
<dbReference type="Pfam" id="PF00587">
    <property type="entry name" value="tRNA-synt_2b"/>
    <property type="match status" value="1"/>
</dbReference>
<keyword evidence="4 12" id="KW-0963">Cytoplasm</keyword>
<feature type="binding site" evidence="12 14">
    <location>
        <begin position="257"/>
        <end position="259"/>
    </location>
    <ligand>
        <name>ATP</name>
        <dbReference type="ChEBI" id="CHEBI:30616"/>
    </ligand>
</feature>
<evidence type="ECO:0000256" key="1">
    <source>
        <dbReference type="ARBA" id="ARBA00004496"/>
    </source>
</evidence>
<evidence type="ECO:0000256" key="12">
    <source>
        <dbReference type="HAMAP-Rule" id="MF_00176"/>
    </source>
</evidence>
<dbReference type="InterPro" id="IPR006195">
    <property type="entry name" value="aa-tRNA-synth_II"/>
</dbReference>
<protein>
    <recommendedName>
        <fullName evidence="12">Serine--tRNA ligase</fullName>
        <ecNumber evidence="12">6.1.1.11</ecNumber>
    </recommendedName>
    <alternativeName>
        <fullName evidence="12">Seryl-tRNA synthetase</fullName>
        <shortName evidence="12">SerRS</shortName>
    </alternativeName>
    <alternativeName>
        <fullName evidence="12">Seryl-tRNA(Ser/Sec) synthetase</fullName>
    </alternativeName>
</protein>
<dbReference type="InterPro" id="IPR010978">
    <property type="entry name" value="tRNA-bd_arm"/>
</dbReference>
<dbReference type="PRINTS" id="PR00981">
    <property type="entry name" value="TRNASYNTHSER"/>
</dbReference>
<dbReference type="InterPro" id="IPR015866">
    <property type="entry name" value="Ser-tRNA-synth_1_N"/>
</dbReference>
<feature type="coiled-coil region" evidence="15">
    <location>
        <begin position="75"/>
        <end position="102"/>
    </location>
</feature>
<dbReference type="Proteomes" id="UP000316360">
    <property type="component" value="Unassembled WGS sequence"/>
</dbReference>
<dbReference type="InterPro" id="IPR045864">
    <property type="entry name" value="aa-tRNA-synth_II/BPL/LPL"/>
</dbReference>
<feature type="binding site" evidence="12">
    <location>
        <begin position="226"/>
        <end position="228"/>
    </location>
    <ligand>
        <name>L-serine</name>
        <dbReference type="ChEBI" id="CHEBI:33384"/>
    </ligand>
</feature>
<comment type="similarity">
    <text evidence="3 12">Belongs to the class-II aminoacyl-tRNA synthetase family. Type-1 seryl-tRNA synthetase subfamily.</text>
</comment>
<accession>A0A523RXF8</accession>
<dbReference type="EC" id="6.1.1.11" evidence="12"/>
<evidence type="ECO:0000313" key="18">
    <source>
        <dbReference type="Proteomes" id="UP000316360"/>
    </source>
</evidence>
<gene>
    <name evidence="12 17" type="primary">serS</name>
    <name evidence="17" type="ORF">E3J84_04035</name>
</gene>
<feature type="binding site" evidence="13">
    <location>
        <position position="257"/>
    </location>
    <ligand>
        <name>L-serine</name>
        <dbReference type="ChEBI" id="CHEBI:33384"/>
    </ligand>
</feature>
<keyword evidence="8 12" id="KW-0648">Protein biosynthesis</keyword>
<dbReference type="SUPFAM" id="SSF46589">
    <property type="entry name" value="tRNA-binding arm"/>
    <property type="match status" value="1"/>
</dbReference>
<comment type="pathway">
    <text evidence="2 12">Aminoacyl-tRNA biosynthesis; selenocysteinyl-tRNA(Sec) biosynthesis; L-seryl-tRNA(Sec) from L-serine and tRNA(Sec): step 1/1.</text>
</comment>
<reference evidence="17 18" key="1">
    <citation type="submission" date="2019-03" db="EMBL/GenBank/DDBJ databases">
        <title>Metabolic potential of uncultured bacteria and archaea associated with petroleum seepage in deep-sea sediments.</title>
        <authorList>
            <person name="Dong X."/>
            <person name="Hubert C."/>
        </authorList>
    </citation>
    <scope>NUCLEOTIDE SEQUENCE [LARGE SCALE GENOMIC DNA]</scope>
    <source>
        <strain evidence="17">E44_bin7</strain>
    </source>
</reference>
<evidence type="ECO:0000256" key="13">
    <source>
        <dbReference type="PIRSR" id="PIRSR001529-1"/>
    </source>
</evidence>
<keyword evidence="7 12" id="KW-0067">ATP-binding</keyword>
<sequence length="421" mass="48820">MLSAKWIRNNLDEAKEILKRRGLQLDLDKFLSLDNERRDLIQKCDELKHKQNLYSKKIGKLREQSEDPQDLIKEMQKVSAEIAKYESRRKELEEESKNFLLNFPNKLHSDVPQGNKNAEKRRWGKLPQFEFSLKDHQQLGESLGILDFKSAAKMTGRGFVVYKGLGARLERALINFMLDLHINQGYEEILPPFMTNSAAILGTGQLPKFREEIYKCERDDYYLIPTAEVPLVNLHREEILAEEALPLSYVAYSPCFRREAGAYGKKIQGIIRQHQFNKVELVKFTTPQTSYEELEKLALEAEEVLKRLELPYRVMKLCGEEIGFSAAFSYDIEVWLPGQEKFLEISTCSNCEDYQARRASIKFRDKENKSTHYVHTLNGSGLAIGRTVVAILENFQQKDGRVLIPEALRSYMQGEKWIEKS</sequence>
<dbReference type="GO" id="GO:0006434">
    <property type="term" value="P:seryl-tRNA aminoacylation"/>
    <property type="evidence" value="ECO:0007669"/>
    <property type="project" value="UniProtKB-UniRule"/>
</dbReference>
<comment type="domain">
    <text evidence="12">Consists of two distinct domains, a catalytic core and a N-terminal extension that is involved in tRNA binding.</text>
</comment>
<organism evidence="17 18">
    <name type="scientific">Aerophobetes bacterium</name>
    <dbReference type="NCBI Taxonomy" id="2030807"/>
    <lineage>
        <taxon>Bacteria</taxon>
        <taxon>Candidatus Aerophobota</taxon>
    </lineage>
</organism>
<dbReference type="Gene3D" id="1.10.287.40">
    <property type="entry name" value="Serine-tRNA synthetase, tRNA binding domain"/>
    <property type="match status" value="1"/>
</dbReference>
<feature type="binding site" evidence="12 13">
    <location>
        <position position="280"/>
    </location>
    <ligand>
        <name>L-serine</name>
        <dbReference type="ChEBI" id="CHEBI:33384"/>
    </ligand>
</feature>
<dbReference type="Pfam" id="PF02403">
    <property type="entry name" value="Seryl_tRNA_N"/>
    <property type="match status" value="1"/>
</dbReference>
<evidence type="ECO:0000256" key="2">
    <source>
        <dbReference type="ARBA" id="ARBA00005045"/>
    </source>
</evidence>
<comment type="function">
    <text evidence="12">Catalyzes the attachment of serine to tRNA(Ser). Is also able to aminoacylate tRNA(Sec) with serine, to form the misacylated tRNA L-seryl-tRNA(Sec), which will be further converted into selenocysteinyl-tRNA(Sec).</text>
</comment>
<comment type="caution">
    <text evidence="12">Lacks conserved residue(s) required for the propagation of feature annotation.</text>
</comment>
<evidence type="ECO:0000256" key="9">
    <source>
        <dbReference type="ARBA" id="ARBA00023146"/>
    </source>
</evidence>
<dbReference type="EMBL" id="SOKJ01000226">
    <property type="protein sequence ID" value="TET10452.1"/>
    <property type="molecule type" value="Genomic_DNA"/>
</dbReference>
<evidence type="ECO:0000256" key="7">
    <source>
        <dbReference type="ARBA" id="ARBA00022840"/>
    </source>
</evidence>
<evidence type="ECO:0000256" key="14">
    <source>
        <dbReference type="PIRSR" id="PIRSR001529-2"/>
    </source>
</evidence>
<comment type="subcellular location">
    <subcellularLocation>
        <location evidence="1 12">Cytoplasm</location>
    </subcellularLocation>
</comment>
<evidence type="ECO:0000256" key="4">
    <source>
        <dbReference type="ARBA" id="ARBA00022490"/>
    </source>
</evidence>
<comment type="catalytic activity">
    <reaction evidence="10 12">
        <text>tRNA(Sec) + L-serine + ATP = L-seryl-tRNA(Sec) + AMP + diphosphate + H(+)</text>
        <dbReference type="Rhea" id="RHEA:42580"/>
        <dbReference type="Rhea" id="RHEA-COMP:9742"/>
        <dbReference type="Rhea" id="RHEA-COMP:10128"/>
        <dbReference type="ChEBI" id="CHEBI:15378"/>
        <dbReference type="ChEBI" id="CHEBI:30616"/>
        <dbReference type="ChEBI" id="CHEBI:33019"/>
        <dbReference type="ChEBI" id="CHEBI:33384"/>
        <dbReference type="ChEBI" id="CHEBI:78442"/>
        <dbReference type="ChEBI" id="CHEBI:78533"/>
        <dbReference type="ChEBI" id="CHEBI:456215"/>
        <dbReference type="EC" id="6.1.1.11"/>
    </reaction>
</comment>
<dbReference type="GO" id="GO:0004828">
    <property type="term" value="F:serine-tRNA ligase activity"/>
    <property type="evidence" value="ECO:0007669"/>
    <property type="project" value="UniProtKB-UniRule"/>
</dbReference>
<dbReference type="PANTHER" id="PTHR43697:SF1">
    <property type="entry name" value="SERINE--TRNA LIGASE"/>
    <property type="match status" value="1"/>
</dbReference>
<dbReference type="NCBIfam" id="TIGR00414">
    <property type="entry name" value="serS"/>
    <property type="match status" value="1"/>
</dbReference>
<proteinExistence type="inferred from homology"/>
<dbReference type="CDD" id="cd00770">
    <property type="entry name" value="SerRS_core"/>
    <property type="match status" value="1"/>
</dbReference>
<evidence type="ECO:0000256" key="5">
    <source>
        <dbReference type="ARBA" id="ARBA00022598"/>
    </source>
</evidence>
<feature type="domain" description="Aminoacyl-transfer RNA synthetases class-II family profile" evidence="16">
    <location>
        <begin position="135"/>
        <end position="405"/>
    </location>
</feature>
<evidence type="ECO:0000259" key="16">
    <source>
        <dbReference type="PROSITE" id="PS50862"/>
    </source>
</evidence>
<dbReference type="AlphaFoldDB" id="A0A523RXF8"/>
<feature type="binding site" evidence="12">
    <location>
        <position position="380"/>
    </location>
    <ligand>
        <name>L-serine</name>
        <dbReference type="ChEBI" id="CHEBI:33384"/>
    </ligand>
</feature>
<keyword evidence="6 12" id="KW-0547">Nucleotide-binding</keyword>
<name>A0A523RXF8_UNCAE</name>
<evidence type="ECO:0000256" key="8">
    <source>
        <dbReference type="ARBA" id="ARBA00022917"/>
    </source>
</evidence>
<keyword evidence="5 12" id="KW-0436">Ligase</keyword>
<dbReference type="UniPathway" id="UPA00906">
    <property type="reaction ID" value="UER00895"/>
</dbReference>
<evidence type="ECO:0000256" key="6">
    <source>
        <dbReference type="ARBA" id="ARBA00022741"/>
    </source>
</evidence>
<keyword evidence="9 12" id="KW-0030">Aminoacyl-tRNA synthetase</keyword>
<dbReference type="InterPro" id="IPR002317">
    <property type="entry name" value="Ser-tRNA-ligase_type_1"/>
</dbReference>
<dbReference type="PIRSF" id="PIRSF001529">
    <property type="entry name" value="Ser-tRNA-synth_IIa"/>
    <property type="match status" value="1"/>
</dbReference>
<dbReference type="GO" id="GO:0016260">
    <property type="term" value="P:selenocysteine biosynthetic process"/>
    <property type="evidence" value="ECO:0007669"/>
    <property type="project" value="UniProtKB-UniRule"/>
</dbReference>
<dbReference type="Gene3D" id="3.30.930.10">
    <property type="entry name" value="Bira Bifunctional Protein, Domain 2"/>
    <property type="match status" value="1"/>
</dbReference>
<dbReference type="PANTHER" id="PTHR43697">
    <property type="entry name" value="SERYL-TRNA SYNTHETASE"/>
    <property type="match status" value="1"/>
</dbReference>
<dbReference type="InterPro" id="IPR002314">
    <property type="entry name" value="aa-tRNA-synt_IIb"/>
</dbReference>
<feature type="binding site" evidence="13">
    <location>
        <position position="226"/>
    </location>
    <ligand>
        <name>L-serine</name>
        <dbReference type="ChEBI" id="CHEBI:33384"/>
    </ligand>
</feature>
<dbReference type="InterPro" id="IPR033729">
    <property type="entry name" value="SerRS_core"/>
</dbReference>
<dbReference type="PROSITE" id="PS50862">
    <property type="entry name" value="AA_TRNA_LIGASE_II"/>
    <property type="match status" value="1"/>
</dbReference>
<evidence type="ECO:0000256" key="3">
    <source>
        <dbReference type="ARBA" id="ARBA00010728"/>
    </source>
</evidence>
<feature type="binding site" evidence="13">
    <location>
        <position position="378"/>
    </location>
    <ligand>
        <name>L-serine</name>
        <dbReference type="ChEBI" id="CHEBI:33384"/>
    </ligand>
</feature>
<evidence type="ECO:0000313" key="17">
    <source>
        <dbReference type="EMBL" id="TET10452.1"/>
    </source>
</evidence>
<dbReference type="InterPro" id="IPR042103">
    <property type="entry name" value="SerRS_1_N_sf"/>
</dbReference>